<dbReference type="Proteomes" id="UP000824093">
    <property type="component" value="Unassembled WGS sequence"/>
</dbReference>
<accession>A0A9D1M1J3</accession>
<keyword evidence="1" id="KW-0812">Transmembrane</keyword>
<feature type="transmembrane region" description="Helical" evidence="1">
    <location>
        <begin position="12"/>
        <end position="31"/>
    </location>
</feature>
<comment type="caution">
    <text evidence="2">The sequence shown here is derived from an EMBL/GenBank/DDBJ whole genome shotgun (WGS) entry which is preliminary data.</text>
</comment>
<organism evidence="2 3">
    <name type="scientific">Candidatus Merdicola faecigallinarum</name>
    <dbReference type="NCBI Taxonomy" id="2840862"/>
    <lineage>
        <taxon>Bacteria</taxon>
        <taxon>Bacillati</taxon>
        <taxon>Bacillota</taxon>
        <taxon>Clostridia</taxon>
        <taxon>Candidatus Merdicola</taxon>
    </lineage>
</organism>
<keyword evidence="1" id="KW-0472">Membrane</keyword>
<name>A0A9D1M1J3_9FIRM</name>
<evidence type="ECO:0000256" key="1">
    <source>
        <dbReference type="SAM" id="Phobius"/>
    </source>
</evidence>
<reference evidence="2" key="1">
    <citation type="submission" date="2020-10" db="EMBL/GenBank/DDBJ databases">
        <authorList>
            <person name="Gilroy R."/>
        </authorList>
    </citation>
    <scope>NUCLEOTIDE SEQUENCE</scope>
    <source>
        <strain evidence="2">CHK195-15760</strain>
    </source>
</reference>
<keyword evidence="1" id="KW-1133">Transmembrane helix</keyword>
<feature type="transmembrane region" description="Helical" evidence="1">
    <location>
        <begin position="60"/>
        <end position="79"/>
    </location>
</feature>
<gene>
    <name evidence="2" type="ORF">IAB70_05010</name>
</gene>
<dbReference type="EMBL" id="DVNH01000037">
    <property type="protein sequence ID" value="HIU51961.1"/>
    <property type="molecule type" value="Genomic_DNA"/>
</dbReference>
<reference evidence="2" key="2">
    <citation type="journal article" date="2021" name="PeerJ">
        <title>Extensive microbial diversity within the chicken gut microbiome revealed by metagenomics and culture.</title>
        <authorList>
            <person name="Gilroy R."/>
            <person name="Ravi A."/>
            <person name="Getino M."/>
            <person name="Pursley I."/>
            <person name="Horton D.L."/>
            <person name="Alikhan N.F."/>
            <person name="Baker D."/>
            <person name="Gharbi K."/>
            <person name="Hall N."/>
            <person name="Watson M."/>
            <person name="Adriaenssens E.M."/>
            <person name="Foster-Nyarko E."/>
            <person name="Jarju S."/>
            <person name="Secka A."/>
            <person name="Antonio M."/>
            <person name="Oren A."/>
            <person name="Chaudhuri R.R."/>
            <person name="La Ragione R."/>
            <person name="Hildebrand F."/>
            <person name="Pallen M.J."/>
        </authorList>
    </citation>
    <scope>NUCLEOTIDE SEQUENCE</scope>
    <source>
        <strain evidence="2">CHK195-15760</strain>
    </source>
</reference>
<proteinExistence type="predicted"/>
<evidence type="ECO:0000313" key="2">
    <source>
        <dbReference type="EMBL" id="HIU51961.1"/>
    </source>
</evidence>
<sequence>MKENRKEGIRKIGKNGLIFLFLLILIAPIILTKEIGDLDELWNYNFARNVFDGLIPYRDFNMVQTPMLPIIASIGLKIFRK</sequence>
<evidence type="ECO:0000313" key="3">
    <source>
        <dbReference type="Proteomes" id="UP000824093"/>
    </source>
</evidence>
<protein>
    <submittedName>
        <fullName evidence="2">Uncharacterized protein</fullName>
    </submittedName>
</protein>
<dbReference type="AlphaFoldDB" id="A0A9D1M1J3"/>